<proteinExistence type="predicted"/>
<feature type="region of interest" description="Disordered" evidence="1">
    <location>
        <begin position="1"/>
        <end position="74"/>
    </location>
</feature>
<gene>
    <name evidence="2" type="ORF">GUJ93_ZPchr0004g38277</name>
</gene>
<accession>A0A8J5SAG5</accession>
<evidence type="ECO:0000313" key="2">
    <source>
        <dbReference type="EMBL" id="KAG8064407.1"/>
    </source>
</evidence>
<dbReference type="EMBL" id="JAAALK010000285">
    <property type="protein sequence ID" value="KAG8064407.1"/>
    <property type="molecule type" value="Genomic_DNA"/>
</dbReference>
<evidence type="ECO:0000313" key="3">
    <source>
        <dbReference type="Proteomes" id="UP000729402"/>
    </source>
</evidence>
<protein>
    <submittedName>
        <fullName evidence="2">Uncharacterized protein</fullName>
    </submittedName>
</protein>
<reference evidence="2" key="2">
    <citation type="submission" date="2021-02" db="EMBL/GenBank/DDBJ databases">
        <authorList>
            <person name="Kimball J.A."/>
            <person name="Haas M.W."/>
            <person name="Macchietto M."/>
            <person name="Kono T."/>
            <person name="Duquette J."/>
            <person name="Shao M."/>
        </authorList>
    </citation>
    <scope>NUCLEOTIDE SEQUENCE</scope>
    <source>
        <tissue evidence="2">Fresh leaf tissue</tissue>
    </source>
</reference>
<dbReference type="AlphaFoldDB" id="A0A8J5SAG5"/>
<name>A0A8J5SAG5_ZIZPA</name>
<keyword evidence="3" id="KW-1185">Reference proteome</keyword>
<comment type="caution">
    <text evidence="2">The sequence shown here is derived from an EMBL/GenBank/DDBJ whole genome shotgun (WGS) entry which is preliminary data.</text>
</comment>
<evidence type="ECO:0000256" key="1">
    <source>
        <dbReference type="SAM" id="MobiDB-lite"/>
    </source>
</evidence>
<reference evidence="2" key="1">
    <citation type="journal article" date="2021" name="bioRxiv">
        <title>Whole Genome Assembly and Annotation of Northern Wild Rice, Zizania palustris L., Supports a Whole Genome Duplication in the Zizania Genus.</title>
        <authorList>
            <person name="Haas M."/>
            <person name="Kono T."/>
            <person name="Macchietto M."/>
            <person name="Millas R."/>
            <person name="McGilp L."/>
            <person name="Shao M."/>
            <person name="Duquette J."/>
            <person name="Hirsch C.N."/>
            <person name="Kimball J."/>
        </authorList>
    </citation>
    <scope>NUCLEOTIDE SEQUENCE</scope>
    <source>
        <tissue evidence="2">Fresh leaf tissue</tissue>
    </source>
</reference>
<dbReference type="Proteomes" id="UP000729402">
    <property type="component" value="Unassembled WGS sequence"/>
</dbReference>
<organism evidence="2 3">
    <name type="scientific">Zizania palustris</name>
    <name type="common">Northern wild rice</name>
    <dbReference type="NCBI Taxonomy" id="103762"/>
    <lineage>
        <taxon>Eukaryota</taxon>
        <taxon>Viridiplantae</taxon>
        <taxon>Streptophyta</taxon>
        <taxon>Embryophyta</taxon>
        <taxon>Tracheophyta</taxon>
        <taxon>Spermatophyta</taxon>
        <taxon>Magnoliopsida</taxon>
        <taxon>Liliopsida</taxon>
        <taxon>Poales</taxon>
        <taxon>Poaceae</taxon>
        <taxon>BOP clade</taxon>
        <taxon>Oryzoideae</taxon>
        <taxon>Oryzeae</taxon>
        <taxon>Zizaniinae</taxon>
        <taxon>Zizania</taxon>
    </lineage>
</organism>
<feature type="compositionally biased region" description="Basic and acidic residues" evidence="1">
    <location>
        <begin position="19"/>
        <end position="34"/>
    </location>
</feature>
<feature type="region of interest" description="Disordered" evidence="1">
    <location>
        <begin position="81"/>
        <end position="100"/>
    </location>
</feature>
<sequence length="129" mass="14118">MWASQEGGEGRRCGTRVSSDLREGRKARLHEHPPDGLPPRAISASQDSVALPGTPRFREDPLPTLDVSAMAPPKGRGVLGLVRGSKNRAPSCGTRFNFRQTGFSDGDKRYKSMVLWVLTAGERGREKQC</sequence>